<feature type="region of interest" description="Disordered" evidence="1">
    <location>
        <begin position="197"/>
        <end position="223"/>
    </location>
</feature>
<feature type="signal peptide" evidence="3">
    <location>
        <begin position="1"/>
        <end position="19"/>
    </location>
</feature>
<evidence type="ECO:0000256" key="2">
    <source>
        <dbReference type="SAM" id="Phobius"/>
    </source>
</evidence>
<sequence length="462" mass="51857">MLRYSVVLVSLNFLLLVLGLPVQDNTSLIQGTLSNELMSLSNSCENVFLAESVRSKLQYCNISVPKYKQTDLECIMFYEINYQLCAALGRSTIDLQQSFTKYMNGTQDVMTLCNDAKSWKSATPKYKTVLDKIFSTRAACVKVCTVDDLLSEDANFFCKYFKWGSGILSQFVNPVNKVQNTNAEKPIATSDISTATSNVVPSQNSNADLQHKDQPATSAKVETAKVDNLQETTRKTLPKVSLSTQETDVIKPVNIGEKVQPNTLTSKSEPIVPVEEQPTLKEDVKESKQNDLKPPVENTKQKLDPELDDDPDTEFGNDLDPDDEPLSDQDNLNDANGLLDADPKIDKEPLKENSNINKLPLTSFNVDTPQREIIYPNSIQDTFADDDDHFFPFFLTTIVFVVLLYILYHNKSKVTKLILGIIVEGRQTNRRRNSRGHAYRRLDTLEQAMSTNSTAPPSKIIY</sequence>
<organism evidence="4 5">
    <name type="scientific">Leptosia nina</name>
    <dbReference type="NCBI Taxonomy" id="320188"/>
    <lineage>
        <taxon>Eukaryota</taxon>
        <taxon>Metazoa</taxon>
        <taxon>Ecdysozoa</taxon>
        <taxon>Arthropoda</taxon>
        <taxon>Hexapoda</taxon>
        <taxon>Insecta</taxon>
        <taxon>Pterygota</taxon>
        <taxon>Neoptera</taxon>
        <taxon>Endopterygota</taxon>
        <taxon>Lepidoptera</taxon>
        <taxon>Glossata</taxon>
        <taxon>Ditrysia</taxon>
        <taxon>Papilionoidea</taxon>
        <taxon>Pieridae</taxon>
        <taxon>Pierinae</taxon>
        <taxon>Leptosia</taxon>
    </lineage>
</organism>
<feature type="transmembrane region" description="Helical" evidence="2">
    <location>
        <begin position="390"/>
        <end position="408"/>
    </location>
</feature>
<feature type="compositionally biased region" description="Polar residues" evidence="1">
    <location>
        <begin position="197"/>
        <end position="208"/>
    </location>
</feature>
<evidence type="ECO:0000256" key="3">
    <source>
        <dbReference type="SAM" id="SignalP"/>
    </source>
</evidence>
<dbReference type="Proteomes" id="UP001497472">
    <property type="component" value="Unassembled WGS sequence"/>
</dbReference>
<dbReference type="EMBL" id="CAVLEF010000005">
    <property type="protein sequence ID" value="CAK1544084.1"/>
    <property type="molecule type" value="Genomic_DNA"/>
</dbReference>
<feature type="region of interest" description="Disordered" evidence="1">
    <location>
        <begin position="260"/>
        <end position="352"/>
    </location>
</feature>
<feature type="chain" id="PRO_5043494458" evidence="3">
    <location>
        <begin position="20"/>
        <end position="462"/>
    </location>
</feature>
<keyword evidence="2" id="KW-0812">Transmembrane</keyword>
<keyword evidence="5" id="KW-1185">Reference proteome</keyword>
<feature type="compositionally biased region" description="Acidic residues" evidence="1">
    <location>
        <begin position="306"/>
        <end position="327"/>
    </location>
</feature>
<evidence type="ECO:0000256" key="1">
    <source>
        <dbReference type="SAM" id="MobiDB-lite"/>
    </source>
</evidence>
<proteinExistence type="predicted"/>
<reference evidence="4 5" key="1">
    <citation type="submission" date="2023-11" db="EMBL/GenBank/DDBJ databases">
        <authorList>
            <person name="Okamura Y."/>
        </authorList>
    </citation>
    <scope>NUCLEOTIDE SEQUENCE [LARGE SCALE GENOMIC DNA]</scope>
</reference>
<feature type="compositionally biased region" description="Basic and acidic residues" evidence="1">
    <location>
        <begin position="341"/>
        <end position="351"/>
    </location>
</feature>
<evidence type="ECO:0000313" key="4">
    <source>
        <dbReference type="EMBL" id="CAK1544084.1"/>
    </source>
</evidence>
<dbReference type="PANTHER" id="PTHR16502">
    <property type="entry name" value="KERATINOCYTE-ASSOCIATED TRANSMEMBRANE PROTEIN 2"/>
    <property type="match status" value="1"/>
</dbReference>
<dbReference type="AlphaFoldDB" id="A0AAV1J6J8"/>
<name>A0AAV1J6J8_9NEOP</name>
<accession>A0AAV1J6J8</accession>
<keyword evidence="2" id="KW-1133">Transmembrane helix</keyword>
<evidence type="ECO:0000313" key="5">
    <source>
        <dbReference type="Proteomes" id="UP001497472"/>
    </source>
</evidence>
<feature type="compositionally biased region" description="Basic and acidic residues" evidence="1">
    <location>
        <begin position="278"/>
        <end position="291"/>
    </location>
</feature>
<protein>
    <submittedName>
        <fullName evidence="4">Uncharacterized protein</fullName>
    </submittedName>
</protein>
<keyword evidence="2" id="KW-0472">Membrane</keyword>
<gene>
    <name evidence="4" type="ORF">LNINA_LOCUS3858</name>
</gene>
<dbReference type="InterPro" id="IPR037645">
    <property type="entry name" value="KCT2"/>
</dbReference>
<dbReference type="PANTHER" id="PTHR16502:SF0">
    <property type="entry name" value="KERATINOCYTE-ASSOCIATED TRANSMEMBRANE PROTEIN 2"/>
    <property type="match status" value="1"/>
</dbReference>
<keyword evidence="3" id="KW-0732">Signal</keyword>
<comment type="caution">
    <text evidence="4">The sequence shown here is derived from an EMBL/GenBank/DDBJ whole genome shotgun (WGS) entry which is preliminary data.</text>
</comment>